<feature type="region of interest" description="Disordered" evidence="1">
    <location>
        <begin position="37"/>
        <end position="70"/>
    </location>
</feature>
<name>A0A558R546_9SPHN</name>
<dbReference type="OrthoDB" id="7271438at2"/>
<proteinExistence type="predicted"/>
<dbReference type="RefSeq" id="WP_145150631.1">
    <property type="nucleotide sequence ID" value="NZ_VNIM01000032.1"/>
</dbReference>
<evidence type="ECO:0000313" key="3">
    <source>
        <dbReference type="Proteomes" id="UP000318681"/>
    </source>
</evidence>
<protein>
    <recommendedName>
        <fullName evidence="4">SPOR domain-containing protein</fullName>
    </recommendedName>
</protein>
<gene>
    <name evidence="2" type="ORF">FOY91_09610</name>
</gene>
<evidence type="ECO:0000256" key="1">
    <source>
        <dbReference type="SAM" id="MobiDB-lite"/>
    </source>
</evidence>
<sequence>MGTTLTGTFETRRDAEMAVERLVQEFGVERADVFLAAAGDENTAGEELDGSDTEAGSPSPESRDDAALNGGITVSVDLDDEGLAGKVRAAFDEFDASEVVTD</sequence>
<accession>A0A558R546</accession>
<dbReference type="Proteomes" id="UP000318681">
    <property type="component" value="Unassembled WGS sequence"/>
</dbReference>
<dbReference type="EMBL" id="VNIM01000032">
    <property type="protein sequence ID" value="TVV74511.1"/>
    <property type="molecule type" value="Genomic_DNA"/>
</dbReference>
<organism evidence="2 3">
    <name type="scientific">Alterirhizorhabdus solaris</name>
    <dbReference type="NCBI Taxonomy" id="2529389"/>
    <lineage>
        <taxon>Bacteria</taxon>
        <taxon>Pseudomonadati</taxon>
        <taxon>Pseudomonadota</taxon>
        <taxon>Alphaproteobacteria</taxon>
        <taxon>Sphingomonadales</taxon>
        <taxon>Rhizorhabdaceae</taxon>
        <taxon>Alterirhizorhabdus</taxon>
    </lineage>
</organism>
<comment type="caution">
    <text evidence="2">The sequence shown here is derived from an EMBL/GenBank/DDBJ whole genome shotgun (WGS) entry which is preliminary data.</text>
</comment>
<reference evidence="2 3" key="1">
    <citation type="submission" date="2019-07" db="EMBL/GenBank/DDBJ databases">
        <title>Sphingomonas solaris sp. nov., isolated from a solar panel from Boston, Massachusetts.</title>
        <authorList>
            <person name="Tanner K."/>
            <person name="Pascual J."/>
            <person name="Mancuso C."/>
            <person name="Pereto J."/>
            <person name="Khalil A."/>
            <person name="Vilanova C."/>
        </authorList>
    </citation>
    <scope>NUCLEOTIDE SEQUENCE [LARGE SCALE GENOMIC DNA]</scope>
    <source>
        <strain evidence="2 3">R4DWN</strain>
    </source>
</reference>
<evidence type="ECO:0008006" key="4">
    <source>
        <dbReference type="Google" id="ProtNLM"/>
    </source>
</evidence>
<keyword evidence="3" id="KW-1185">Reference proteome</keyword>
<feature type="compositionally biased region" description="Acidic residues" evidence="1">
    <location>
        <begin position="43"/>
        <end position="52"/>
    </location>
</feature>
<dbReference type="AlphaFoldDB" id="A0A558R546"/>
<evidence type="ECO:0000313" key="2">
    <source>
        <dbReference type="EMBL" id="TVV74511.1"/>
    </source>
</evidence>